<dbReference type="Gene3D" id="3.30.70.1070">
    <property type="entry name" value="Sporulation related repeat"/>
    <property type="match status" value="1"/>
</dbReference>
<accession>A0A4R4AM91</accession>
<dbReference type="PANTHER" id="PTHR38687:SF1">
    <property type="entry name" value="CELL DIVISION PROTEIN DEDD"/>
    <property type="match status" value="1"/>
</dbReference>
<feature type="compositionally biased region" description="Pro residues" evidence="1">
    <location>
        <begin position="86"/>
        <end position="110"/>
    </location>
</feature>
<evidence type="ECO:0000313" key="4">
    <source>
        <dbReference type="EMBL" id="TCW39966.1"/>
    </source>
</evidence>
<dbReference type="PROSITE" id="PS51724">
    <property type="entry name" value="SPOR"/>
    <property type="match status" value="1"/>
</dbReference>
<dbReference type="EMBL" id="SMDC01000001">
    <property type="protein sequence ID" value="TCW39966.1"/>
    <property type="molecule type" value="Genomic_DNA"/>
</dbReference>
<feature type="transmembrane region" description="Helical" evidence="2">
    <location>
        <begin position="23"/>
        <end position="43"/>
    </location>
</feature>
<feature type="region of interest" description="Disordered" evidence="1">
    <location>
        <begin position="83"/>
        <end position="116"/>
    </location>
</feature>
<dbReference type="GO" id="GO:0032153">
    <property type="term" value="C:cell division site"/>
    <property type="evidence" value="ECO:0007669"/>
    <property type="project" value="TreeGrafter"/>
</dbReference>
<name>A0A4R4AM91_MARGR</name>
<protein>
    <submittedName>
        <fullName evidence="4">Cell division protein FtsN</fullName>
    </submittedName>
</protein>
<dbReference type="InterPro" id="IPR007730">
    <property type="entry name" value="SPOR-like_dom"/>
</dbReference>
<keyword evidence="4" id="KW-0131">Cell cycle</keyword>
<feature type="domain" description="SPOR" evidence="3">
    <location>
        <begin position="116"/>
        <end position="196"/>
    </location>
</feature>
<evidence type="ECO:0000259" key="3">
    <source>
        <dbReference type="PROSITE" id="PS51724"/>
    </source>
</evidence>
<dbReference type="SUPFAM" id="SSF110997">
    <property type="entry name" value="Sporulation related repeat"/>
    <property type="match status" value="1"/>
</dbReference>
<dbReference type="InterPro" id="IPR052521">
    <property type="entry name" value="Cell_div_SPOR-domain"/>
</dbReference>
<evidence type="ECO:0000256" key="1">
    <source>
        <dbReference type="SAM" id="MobiDB-lite"/>
    </source>
</evidence>
<dbReference type="PANTHER" id="PTHR38687">
    <property type="entry name" value="CELL DIVISION PROTEIN DEDD-RELATED"/>
    <property type="match status" value="1"/>
</dbReference>
<sequence>MTRDYRRSGATRPSPKRQQSRSCVWWFLFGALLGAFGASLYWMPEPEVGAETGERAAPASRPVPVQPDFQFPTLLRDAEVEIETDAPPPPPPAPRPQPEPPPQPQTPPPSASLERPAATGGYVVQAGSFKRNADAETLRAELALLGLSSRIERVTLDSGAVYHRVRLGPYANKADAERVRAQLQRAGKDGLTLPAR</sequence>
<organism evidence="4 5">
    <name type="scientific">Marichromatium gracile</name>
    <name type="common">Chromatium gracile</name>
    <dbReference type="NCBI Taxonomy" id="1048"/>
    <lineage>
        <taxon>Bacteria</taxon>
        <taxon>Pseudomonadati</taxon>
        <taxon>Pseudomonadota</taxon>
        <taxon>Gammaproteobacteria</taxon>
        <taxon>Chromatiales</taxon>
        <taxon>Chromatiaceae</taxon>
        <taxon>Marichromatium</taxon>
    </lineage>
</organism>
<keyword evidence="2" id="KW-1133">Transmembrane helix</keyword>
<dbReference type="InterPro" id="IPR036680">
    <property type="entry name" value="SPOR-like_sf"/>
</dbReference>
<gene>
    <name evidence="4" type="ORF">EDC29_101383</name>
</gene>
<dbReference type="RefSeq" id="WP_123139001.1">
    <property type="nucleotide sequence ID" value="NZ_SMDC01000001.1"/>
</dbReference>
<reference evidence="4 5" key="1">
    <citation type="submission" date="2019-03" db="EMBL/GenBank/DDBJ databases">
        <title>Genomic Encyclopedia of Type Strains, Phase IV (KMG-IV): sequencing the most valuable type-strain genomes for metagenomic binning, comparative biology and taxonomic classification.</title>
        <authorList>
            <person name="Goeker M."/>
        </authorList>
    </citation>
    <scope>NUCLEOTIDE SEQUENCE [LARGE SCALE GENOMIC DNA]</scope>
    <source>
        <strain evidence="4 5">DSM 203</strain>
    </source>
</reference>
<dbReference type="AlphaFoldDB" id="A0A4R4AM91"/>
<dbReference type="Proteomes" id="UP000295247">
    <property type="component" value="Unassembled WGS sequence"/>
</dbReference>
<comment type="caution">
    <text evidence="4">The sequence shown here is derived from an EMBL/GenBank/DDBJ whole genome shotgun (WGS) entry which is preliminary data.</text>
</comment>
<dbReference type="GO" id="GO:0042834">
    <property type="term" value="F:peptidoglycan binding"/>
    <property type="evidence" value="ECO:0007669"/>
    <property type="project" value="InterPro"/>
</dbReference>
<proteinExistence type="predicted"/>
<keyword evidence="2" id="KW-0812">Transmembrane</keyword>
<evidence type="ECO:0000256" key="2">
    <source>
        <dbReference type="SAM" id="Phobius"/>
    </source>
</evidence>
<keyword evidence="4" id="KW-0132">Cell division</keyword>
<evidence type="ECO:0000313" key="5">
    <source>
        <dbReference type="Proteomes" id="UP000295247"/>
    </source>
</evidence>
<dbReference type="Pfam" id="PF05036">
    <property type="entry name" value="SPOR"/>
    <property type="match status" value="1"/>
</dbReference>
<keyword evidence="2" id="KW-0472">Membrane</keyword>
<dbReference type="GO" id="GO:0030428">
    <property type="term" value="C:cell septum"/>
    <property type="evidence" value="ECO:0007669"/>
    <property type="project" value="TreeGrafter"/>
</dbReference>
<dbReference type="GO" id="GO:0032506">
    <property type="term" value="P:cytokinetic process"/>
    <property type="evidence" value="ECO:0007669"/>
    <property type="project" value="TreeGrafter"/>
</dbReference>